<organism evidence="1">
    <name type="scientific">Eucalyptus grandis</name>
    <name type="common">Flooded gum</name>
    <dbReference type="NCBI Taxonomy" id="71139"/>
    <lineage>
        <taxon>Eukaryota</taxon>
        <taxon>Viridiplantae</taxon>
        <taxon>Streptophyta</taxon>
        <taxon>Embryophyta</taxon>
        <taxon>Tracheophyta</taxon>
        <taxon>Spermatophyta</taxon>
        <taxon>Magnoliopsida</taxon>
        <taxon>eudicotyledons</taxon>
        <taxon>Gunneridae</taxon>
        <taxon>Pentapetalae</taxon>
        <taxon>rosids</taxon>
        <taxon>malvids</taxon>
        <taxon>Myrtales</taxon>
        <taxon>Myrtaceae</taxon>
        <taxon>Myrtoideae</taxon>
        <taxon>Eucalypteae</taxon>
        <taxon>Eucalyptus</taxon>
    </lineage>
</organism>
<reference evidence="1" key="1">
    <citation type="submission" date="2013-07" db="EMBL/GenBank/DDBJ databases">
        <title>The genome of Eucalyptus grandis.</title>
        <authorList>
            <person name="Schmutz J."/>
            <person name="Hayes R."/>
            <person name="Myburg A."/>
            <person name="Tuskan G."/>
            <person name="Grattapaglia D."/>
            <person name="Rokhsar D.S."/>
        </authorList>
    </citation>
    <scope>NUCLEOTIDE SEQUENCE</scope>
    <source>
        <tissue evidence="1">Leaf extractions</tissue>
    </source>
</reference>
<dbReference type="EMBL" id="KK198755">
    <property type="protein sequence ID" value="KCW82920.1"/>
    <property type="molecule type" value="Genomic_DNA"/>
</dbReference>
<dbReference type="AlphaFoldDB" id="A0A059CYB0"/>
<proteinExistence type="predicted"/>
<gene>
    <name evidence="1" type="ORF">EUGRSUZ_C04288</name>
</gene>
<sequence length="84" mass="9872">MGSRMMFITLNPSPFISFHNQNMYQINQCAHKYIWGHNQAILGSIHFDYISCNLNLDSGTRMPDSVFKLVWTVIETWHHQVIFV</sequence>
<evidence type="ECO:0000313" key="1">
    <source>
        <dbReference type="EMBL" id="KCW82920.1"/>
    </source>
</evidence>
<protein>
    <submittedName>
        <fullName evidence="1">Uncharacterized protein</fullName>
    </submittedName>
</protein>
<dbReference type="Gramene" id="KCW82920">
    <property type="protein sequence ID" value="KCW82920"/>
    <property type="gene ID" value="EUGRSUZ_C04288"/>
</dbReference>
<dbReference type="InParanoid" id="A0A059CYB0"/>
<accession>A0A059CYB0</accession>
<name>A0A059CYB0_EUCGR</name>